<evidence type="ECO:0000313" key="3">
    <source>
        <dbReference type="Proteomes" id="UP001139646"/>
    </source>
</evidence>
<feature type="chain" id="PRO_5045445594" description="TonB-dependent receptor" evidence="1">
    <location>
        <begin position="32"/>
        <end position="87"/>
    </location>
</feature>
<keyword evidence="1" id="KW-0732">Signal</keyword>
<reference evidence="2" key="1">
    <citation type="submission" date="2022-01" db="EMBL/GenBank/DDBJ databases">
        <title>Colwellia maritima, isolated from seawater.</title>
        <authorList>
            <person name="Kristyanto S."/>
            <person name="Jung J."/>
            <person name="Jeon C.O."/>
        </authorList>
    </citation>
    <scope>NUCLEOTIDE SEQUENCE</scope>
    <source>
        <strain evidence="2">MSW7</strain>
    </source>
</reference>
<accession>A0ABS9X6K2</accession>
<evidence type="ECO:0008006" key="4">
    <source>
        <dbReference type="Google" id="ProtNLM"/>
    </source>
</evidence>
<evidence type="ECO:0000313" key="2">
    <source>
        <dbReference type="EMBL" id="MCI2285705.1"/>
    </source>
</evidence>
<name>A0ABS9X6K2_9GAMM</name>
<keyword evidence="3" id="KW-1185">Reference proteome</keyword>
<dbReference type="Proteomes" id="UP001139646">
    <property type="component" value="Unassembled WGS sequence"/>
</dbReference>
<organism evidence="2 3">
    <name type="scientific">Colwellia maritima</name>
    <dbReference type="NCBI Taxonomy" id="2912588"/>
    <lineage>
        <taxon>Bacteria</taxon>
        <taxon>Pseudomonadati</taxon>
        <taxon>Pseudomonadota</taxon>
        <taxon>Gammaproteobacteria</taxon>
        <taxon>Alteromonadales</taxon>
        <taxon>Colwelliaceae</taxon>
        <taxon>Colwellia</taxon>
    </lineage>
</organism>
<protein>
    <recommendedName>
        <fullName evidence="4">TonB-dependent receptor</fullName>
    </recommendedName>
</protein>
<dbReference type="RefSeq" id="WP_242288584.1">
    <property type="nucleotide sequence ID" value="NZ_JAKKSL010000006.1"/>
</dbReference>
<comment type="caution">
    <text evidence="2">The sequence shown here is derived from an EMBL/GenBank/DDBJ whole genome shotgun (WGS) entry which is preliminary data.</text>
</comment>
<dbReference type="EMBL" id="JAKKSL010000006">
    <property type="protein sequence ID" value="MCI2285705.1"/>
    <property type="molecule type" value="Genomic_DNA"/>
</dbReference>
<gene>
    <name evidence="2" type="ORF">L3081_22900</name>
</gene>
<feature type="signal peptide" evidence="1">
    <location>
        <begin position="1"/>
        <end position="31"/>
    </location>
</feature>
<evidence type="ECO:0000256" key="1">
    <source>
        <dbReference type="SAM" id="SignalP"/>
    </source>
</evidence>
<proteinExistence type="predicted"/>
<sequence length="87" mass="9446">MSNSKQQVIKKVFKKTAIAIACASATSLAIAADTQSEAQSKVQSVERITITGSNIRRNRDIETPSPIETVGHEAIESAWYRSNARPS</sequence>